<gene>
    <name evidence="3" type="primary">mltB</name>
    <name evidence="3" type="ORF">NYF23_03610</name>
</gene>
<dbReference type="NCBIfam" id="TIGR02282">
    <property type="entry name" value="MltB"/>
    <property type="match status" value="1"/>
</dbReference>
<keyword evidence="1" id="KW-0732">Signal</keyword>
<organism evidence="3 4">
    <name type="scientific">SAR92 clade bacterium H455</name>
    <dbReference type="NCBI Taxonomy" id="2974818"/>
    <lineage>
        <taxon>Bacteria</taxon>
        <taxon>Pseudomonadati</taxon>
        <taxon>Pseudomonadota</taxon>
        <taxon>Gammaproteobacteria</taxon>
        <taxon>Cellvibrionales</taxon>
        <taxon>Porticoccaceae</taxon>
        <taxon>SAR92 clade</taxon>
    </lineage>
</organism>
<feature type="signal peptide" evidence="1">
    <location>
        <begin position="1"/>
        <end position="26"/>
    </location>
</feature>
<accession>A0ABY5TRJ4</accession>
<dbReference type="InterPro" id="IPR031304">
    <property type="entry name" value="SLT_2"/>
</dbReference>
<reference evidence="3" key="1">
    <citation type="submission" date="2022-08" db="EMBL/GenBank/DDBJ databases">
        <title>Catabolic pathway analysis in culturable SAR92 clade bacteria reveals their overlooked roles in DMSP degradation in coastal seas.</title>
        <authorList>
            <person name="He X."/>
            <person name="Zhang X."/>
            <person name="Zhang Y."/>
        </authorList>
    </citation>
    <scope>NUCLEOTIDE SEQUENCE</scope>
    <source>
        <strain evidence="3">H455</strain>
    </source>
</reference>
<dbReference type="Gene3D" id="1.10.8.350">
    <property type="entry name" value="Bacterial muramidase"/>
    <property type="match status" value="1"/>
</dbReference>
<proteinExistence type="predicted"/>
<dbReference type="InterPro" id="IPR023346">
    <property type="entry name" value="Lysozyme-like_dom_sf"/>
</dbReference>
<dbReference type="SUPFAM" id="SSF53955">
    <property type="entry name" value="Lysozyme-like"/>
    <property type="match status" value="1"/>
</dbReference>
<evidence type="ECO:0000313" key="4">
    <source>
        <dbReference type="Proteomes" id="UP001059934"/>
    </source>
</evidence>
<dbReference type="PANTHER" id="PTHR30163">
    <property type="entry name" value="MEMBRANE-BOUND LYTIC MUREIN TRANSGLYCOSYLASE B"/>
    <property type="match status" value="1"/>
</dbReference>
<protein>
    <submittedName>
        <fullName evidence="3">Lytic murein transglycosylase B</fullName>
    </submittedName>
</protein>
<dbReference type="InterPro" id="IPR043426">
    <property type="entry name" value="MltB-like"/>
</dbReference>
<feature type="chain" id="PRO_5045779216" evidence="1">
    <location>
        <begin position="27"/>
        <end position="346"/>
    </location>
</feature>
<sequence>MKKYLATALLSLAGLTALPLASLSQADYSTHPEAAEFIDLMVEKHEFARDDIVSWLSVAKHQESIVKAMSRPAEKVKPWYEYRKHFISDRRINGGVKFWQEHKKTLEQAERDFGVDPAIIVSIIGVETNYGSNTGSYKVVDALATLAFDYYTYTDKRESRKRFFTAELENLFLLSREQNQNPVELTGSYAGAMGWGQFMPSSYRAYAVDFDGDQFADIWNNPTDAIGSVASYFSAHHWRQGETVAVRANISTDPAEDTLNKLHRPKLSLAELGARGYNVIEQLPPETKALPMRFSAKYGNEYWLGMHNFYVISRYNPRTKYAMAVYQLSELIRQEKCAVTDACSQL</sequence>
<keyword evidence="4" id="KW-1185">Reference proteome</keyword>
<dbReference type="Gene3D" id="1.10.530.10">
    <property type="match status" value="1"/>
</dbReference>
<dbReference type="InterPro" id="IPR011757">
    <property type="entry name" value="Lytic_transglycosylase_MltB"/>
</dbReference>
<dbReference type="EMBL" id="CP103416">
    <property type="protein sequence ID" value="UVW35706.1"/>
    <property type="molecule type" value="Genomic_DNA"/>
</dbReference>
<dbReference type="CDD" id="cd13399">
    <property type="entry name" value="Slt35-like"/>
    <property type="match status" value="1"/>
</dbReference>
<evidence type="ECO:0000256" key="1">
    <source>
        <dbReference type="SAM" id="SignalP"/>
    </source>
</evidence>
<dbReference type="Proteomes" id="UP001059934">
    <property type="component" value="Chromosome"/>
</dbReference>
<name>A0ABY5TRJ4_9GAMM</name>
<feature type="domain" description="Transglycosylase SLT" evidence="2">
    <location>
        <begin position="31"/>
        <end position="330"/>
    </location>
</feature>
<evidence type="ECO:0000313" key="3">
    <source>
        <dbReference type="EMBL" id="UVW35706.1"/>
    </source>
</evidence>
<dbReference type="PANTHER" id="PTHR30163:SF9">
    <property type="entry name" value="MEMBRANE-BOUND LYTIC MUREIN TRANSGLYCOSYLASE B"/>
    <property type="match status" value="1"/>
</dbReference>
<evidence type="ECO:0000259" key="2">
    <source>
        <dbReference type="Pfam" id="PF13406"/>
    </source>
</evidence>
<dbReference type="Pfam" id="PF13406">
    <property type="entry name" value="SLT_2"/>
    <property type="match status" value="1"/>
</dbReference>